<organism evidence="3 4">
    <name type="scientific">Clostridium weizhouense</name>
    <dbReference type="NCBI Taxonomy" id="2859781"/>
    <lineage>
        <taxon>Bacteria</taxon>
        <taxon>Bacillati</taxon>
        <taxon>Bacillota</taxon>
        <taxon>Clostridia</taxon>
        <taxon>Eubacteriales</taxon>
        <taxon>Clostridiaceae</taxon>
        <taxon>Clostridium</taxon>
    </lineage>
</organism>
<dbReference type="Proteomes" id="UP001519921">
    <property type="component" value="Unassembled WGS sequence"/>
</dbReference>
<dbReference type="InterPro" id="IPR001584">
    <property type="entry name" value="Integrase_cat-core"/>
</dbReference>
<reference evidence="3 4" key="1">
    <citation type="submission" date="2021-07" db="EMBL/GenBank/DDBJ databases">
        <title>Clostridium weizhouense sp. nov., an anaerobic bacterium isolated from activated sludge of Petroleum wastewater.</title>
        <authorList>
            <person name="Li Q."/>
        </authorList>
    </citation>
    <scope>NUCLEOTIDE SEQUENCE [LARGE SCALE GENOMIC DNA]</scope>
    <source>
        <strain evidence="3 4">YB-6</strain>
    </source>
</reference>
<name>A0ABS7AUL1_9CLOT</name>
<dbReference type="PROSITE" id="PS50994">
    <property type="entry name" value="INTEGRASE"/>
    <property type="match status" value="1"/>
</dbReference>
<gene>
    <name evidence="3" type="ORF">KYD98_17960</name>
</gene>
<keyword evidence="4" id="KW-1185">Reference proteome</keyword>
<dbReference type="PANTHER" id="PTHR46889">
    <property type="entry name" value="TRANSPOSASE INSF FOR INSERTION SEQUENCE IS3B-RELATED"/>
    <property type="match status" value="1"/>
</dbReference>
<evidence type="ECO:0000313" key="3">
    <source>
        <dbReference type="EMBL" id="MBW6411958.1"/>
    </source>
</evidence>
<evidence type="ECO:0000259" key="2">
    <source>
        <dbReference type="PROSITE" id="PS50994"/>
    </source>
</evidence>
<sequence>MVIEGLVKAKRAYYNRCNRIADYELIKELHESDEQWNISFMCEHLNISRAAYYKWINSTPSERQIEDERILAQIKEISVSNNSLFGAMNMYYKLRDKYYFTCGHNRVYRIMCVNDIRSSYRRTSSYKYIKSTHKETVENKLGRKFNSDKPNEKWCTDVTEIKVPTTGEKLYISPILDLYDRYPVGFAVSETNDTALTDAALEMAHNTYPEANPLYHSDRGFQYTRAVFKTKLKSYGMTQSMSRISRCIDNGPCEGFQGLFKDILFILYPEIHTKEEMIRAIYGTLDYYINEYPQKRFKGKTCGQVRTKALQSAKPKVYPIKQANRYIKFWREIEEKKQKVLQQAI</sequence>
<dbReference type="Pfam" id="PF13276">
    <property type="entry name" value="HTH_21"/>
    <property type="match status" value="1"/>
</dbReference>
<dbReference type="InterPro" id="IPR025948">
    <property type="entry name" value="HTH-like_dom"/>
</dbReference>
<comment type="caution">
    <text evidence="3">The sequence shown here is derived from an EMBL/GenBank/DDBJ whole genome shotgun (WGS) entry which is preliminary data.</text>
</comment>
<evidence type="ECO:0000256" key="1">
    <source>
        <dbReference type="ARBA" id="ARBA00002286"/>
    </source>
</evidence>
<dbReference type="InterPro" id="IPR012337">
    <property type="entry name" value="RNaseH-like_sf"/>
</dbReference>
<dbReference type="InterPro" id="IPR050900">
    <property type="entry name" value="Transposase_IS3/IS150/IS904"/>
</dbReference>
<accession>A0ABS7AUL1</accession>
<protein>
    <submittedName>
        <fullName evidence="3">IS3 family transposase</fullName>
    </submittedName>
</protein>
<dbReference type="EMBL" id="JAHXPT010000032">
    <property type="protein sequence ID" value="MBW6411958.1"/>
    <property type="molecule type" value="Genomic_DNA"/>
</dbReference>
<dbReference type="SUPFAM" id="SSF53098">
    <property type="entry name" value="Ribonuclease H-like"/>
    <property type="match status" value="1"/>
</dbReference>
<dbReference type="InterPro" id="IPR036397">
    <property type="entry name" value="RNaseH_sf"/>
</dbReference>
<dbReference type="InterPro" id="IPR048020">
    <property type="entry name" value="Transpos_IS3"/>
</dbReference>
<evidence type="ECO:0000313" key="4">
    <source>
        <dbReference type="Proteomes" id="UP001519921"/>
    </source>
</evidence>
<feature type="domain" description="Integrase catalytic" evidence="2">
    <location>
        <begin position="146"/>
        <end position="310"/>
    </location>
</feature>
<dbReference type="Gene3D" id="3.30.420.10">
    <property type="entry name" value="Ribonuclease H-like superfamily/Ribonuclease H"/>
    <property type="match status" value="1"/>
</dbReference>
<dbReference type="PANTHER" id="PTHR46889:SF4">
    <property type="entry name" value="TRANSPOSASE INSO FOR INSERTION SEQUENCE ELEMENT IS911B-RELATED"/>
    <property type="match status" value="1"/>
</dbReference>
<comment type="function">
    <text evidence="1">Involved in the transposition of the insertion sequence.</text>
</comment>
<dbReference type="Pfam" id="PF00665">
    <property type="entry name" value="rve"/>
    <property type="match status" value="1"/>
</dbReference>
<proteinExistence type="predicted"/>
<dbReference type="NCBIfam" id="NF033516">
    <property type="entry name" value="transpos_IS3"/>
    <property type="match status" value="1"/>
</dbReference>